<comment type="caution">
    <text evidence="2">The sequence shown here is derived from an EMBL/GenBank/DDBJ whole genome shotgun (WGS) entry which is preliminary data.</text>
</comment>
<evidence type="ECO:0000313" key="3">
    <source>
        <dbReference type="Proteomes" id="UP000838672"/>
    </source>
</evidence>
<dbReference type="Proteomes" id="UP000838672">
    <property type="component" value="Unassembled WGS sequence"/>
</dbReference>
<dbReference type="NCBIfam" id="NF003460">
    <property type="entry name" value="PRK05077.1"/>
    <property type="match status" value="1"/>
</dbReference>
<dbReference type="InterPro" id="IPR029058">
    <property type="entry name" value="AB_hydrolase_fold"/>
</dbReference>
<evidence type="ECO:0000256" key="1">
    <source>
        <dbReference type="ARBA" id="ARBA00022801"/>
    </source>
</evidence>
<organism evidence="2 3">
    <name type="scientific">Vibrio stylophorae</name>
    <dbReference type="NCBI Taxonomy" id="659351"/>
    <lineage>
        <taxon>Bacteria</taxon>
        <taxon>Pseudomonadati</taxon>
        <taxon>Pseudomonadota</taxon>
        <taxon>Gammaproteobacteria</taxon>
        <taxon>Vibrionales</taxon>
        <taxon>Vibrionaceae</taxon>
        <taxon>Vibrio</taxon>
    </lineage>
</organism>
<dbReference type="InterPro" id="IPR010520">
    <property type="entry name" value="FrsA-like"/>
</dbReference>
<name>A0ABN8DUP8_9VIBR</name>
<dbReference type="PANTHER" id="PTHR22946">
    <property type="entry name" value="DIENELACTONE HYDROLASE DOMAIN-CONTAINING PROTEIN-RELATED"/>
    <property type="match status" value="1"/>
</dbReference>
<protein>
    <recommendedName>
        <fullName evidence="4">Esterase FrsA</fullName>
    </recommendedName>
</protein>
<keyword evidence="1" id="KW-0378">Hydrolase</keyword>
<dbReference type="EMBL" id="CAKLDI010000001">
    <property type="protein sequence ID" value="CAH0534048.1"/>
    <property type="molecule type" value="Genomic_DNA"/>
</dbReference>
<gene>
    <name evidence="2" type="ORF">VST7929_01949</name>
</gene>
<keyword evidence="3" id="KW-1185">Reference proteome</keyword>
<evidence type="ECO:0000313" key="2">
    <source>
        <dbReference type="EMBL" id="CAH0534048.1"/>
    </source>
</evidence>
<proteinExistence type="predicted"/>
<evidence type="ECO:0008006" key="4">
    <source>
        <dbReference type="Google" id="ProtNLM"/>
    </source>
</evidence>
<dbReference type="Pfam" id="PF06500">
    <property type="entry name" value="FrsA-like"/>
    <property type="match status" value="1"/>
</dbReference>
<reference evidence="2" key="1">
    <citation type="submission" date="2021-11" db="EMBL/GenBank/DDBJ databases">
        <authorList>
            <person name="Rodrigo-Torres L."/>
            <person name="Arahal R. D."/>
            <person name="Lucena T."/>
        </authorList>
    </citation>
    <scope>NUCLEOTIDE SEQUENCE</scope>
    <source>
        <strain evidence="2">CECT 7929</strain>
    </source>
</reference>
<dbReference type="PANTHER" id="PTHR22946:SF4">
    <property type="entry name" value="ESTERASE FRSA"/>
    <property type="match status" value="1"/>
</dbReference>
<dbReference type="SUPFAM" id="SSF53474">
    <property type="entry name" value="alpha/beta-Hydrolases"/>
    <property type="match status" value="1"/>
</dbReference>
<accession>A0ABN8DUP8</accession>
<dbReference type="RefSeq" id="WP_237466453.1">
    <property type="nucleotide sequence ID" value="NZ_CAKLDI010000001.1"/>
</dbReference>
<dbReference type="InterPro" id="IPR050261">
    <property type="entry name" value="FrsA_esterase"/>
</dbReference>
<sequence>MPRQNLSEKLFKPQYKVPETSTLVRCVGEDNQVPIEGAWYRHLRRAYWAWLGTDPVEVEQILARIAASDNPRSEASWLDTVIGDVPGNWGYEWNQQAMAHQKLAIQAKMDEDRERAKQEQLKASLYFSIAGFPHIKGDVLATKSETLAQKAYKEAMTLQDYPVKQLEWIYQGKTIQATLHLTTTERTQPVAIICGGLDSLQSDYWQLFEHYLAPAGIAMLTLDMPSMGTNQSFSLTQDTSHLHQSLLDYLPEVPWVDHHQVFAFGFRFGGNVAARLAFMAPSQLKGVVVLQGMFHHLLANAPKHWPVPQMYLDIFASRMGVQNIKRDSLLRQLPAWSLKTQGLLSGRATSVPILALGIHDDLTCPKSDLDLLARASQKGTAKMVSKQPLLDAYDQCIATAIDWCKSFL</sequence>
<dbReference type="Gene3D" id="3.40.50.1820">
    <property type="entry name" value="alpha/beta hydrolase"/>
    <property type="match status" value="1"/>
</dbReference>